<dbReference type="SMART" id="SM00421">
    <property type="entry name" value="HTH_LUXR"/>
    <property type="match status" value="1"/>
</dbReference>
<keyword evidence="1 5" id="KW-0238">DNA-binding</keyword>
<dbReference type="OrthoDB" id="9759232at2"/>
<dbReference type="EMBL" id="BDCO01000002">
    <property type="protein sequence ID" value="GAT34420.1"/>
    <property type="molecule type" value="Genomic_DNA"/>
</dbReference>
<dbReference type="GO" id="GO:0000160">
    <property type="term" value="P:phosphorelay signal transduction system"/>
    <property type="evidence" value="ECO:0007669"/>
    <property type="project" value="InterPro"/>
</dbReference>
<proteinExistence type="predicted"/>
<keyword evidence="2" id="KW-0597">Phosphoprotein</keyword>
<dbReference type="PROSITE" id="PS50110">
    <property type="entry name" value="RESPONSE_REGULATORY"/>
    <property type="match status" value="1"/>
</dbReference>
<protein>
    <submittedName>
        <fullName evidence="5">DNA-binding response regulator, NarL/FixJ family</fullName>
    </submittedName>
</protein>
<evidence type="ECO:0000313" key="6">
    <source>
        <dbReference type="Proteomes" id="UP000076023"/>
    </source>
</evidence>
<evidence type="ECO:0000259" key="4">
    <source>
        <dbReference type="PROSITE" id="PS50110"/>
    </source>
</evidence>
<dbReference type="PRINTS" id="PR00038">
    <property type="entry name" value="HTHLUXR"/>
</dbReference>
<dbReference type="AlphaFoldDB" id="A0A146GAE2"/>
<feature type="domain" description="Response regulatory" evidence="4">
    <location>
        <begin position="9"/>
        <end position="128"/>
    </location>
</feature>
<evidence type="ECO:0000259" key="3">
    <source>
        <dbReference type="PROSITE" id="PS50043"/>
    </source>
</evidence>
<dbReference type="PANTHER" id="PTHR43214">
    <property type="entry name" value="TWO-COMPONENT RESPONSE REGULATOR"/>
    <property type="match status" value="1"/>
</dbReference>
<comment type="caution">
    <text evidence="5">The sequence shown here is derived from an EMBL/GenBank/DDBJ whole genome shotgun (WGS) entry which is preliminary data.</text>
</comment>
<dbReference type="Pfam" id="PF00196">
    <property type="entry name" value="GerE"/>
    <property type="match status" value="1"/>
</dbReference>
<dbReference type="CDD" id="cd06170">
    <property type="entry name" value="LuxR_C_like"/>
    <property type="match status" value="1"/>
</dbReference>
<dbReference type="Gene3D" id="3.40.50.2300">
    <property type="match status" value="1"/>
</dbReference>
<evidence type="ECO:0000313" key="5">
    <source>
        <dbReference type="EMBL" id="GAT34420.1"/>
    </source>
</evidence>
<dbReference type="Gene3D" id="1.10.10.10">
    <property type="entry name" value="Winged helix-like DNA-binding domain superfamily/Winged helix DNA-binding domain"/>
    <property type="match status" value="1"/>
</dbReference>
<dbReference type="InParanoid" id="A0A146GAE2"/>
<keyword evidence="6" id="KW-1185">Reference proteome</keyword>
<dbReference type="InterPro" id="IPR001789">
    <property type="entry name" value="Sig_transdc_resp-reg_receiver"/>
</dbReference>
<organism evidence="5 6">
    <name type="scientific">Terrimicrobium sacchariphilum</name>
    <dbReference type="NCBI Taxonomy" id="690879"/>
    <lineage>
        <taxon>Bacteria</taxon>
        <taxon>Pseudomonadati</taxon>
        <taxon>Verrucomicrobiota</taxon>
        <taxon>Terrimicrobiia</taxon>
        <taxon>Terrimicrobiales</taxon>
        <taxon>Terrimicrobiaceae</taxon>
        <taxon>Terrimicrobium</taxon>
    </lineage>
</organism>
<feature type="domain" description="HTH luxR-type" evidence="3">
    <location>
        <begin position="146"/>
        <end position="211"/>
    </location>
</feature>
<dbReference type="STRING" id="690879.TSACC_22845"/>
<reference evidence="6" key="1">
    <citation type="journal article" date="2017" name="Genome Announc.">
        <title>Draft Genome Sequence of Terrimicrobium sacchariphilum NM-5T, a Facultative Anaerobic Soil Bacterium of the Class Spartobacteria.</title>
        <authorList>
            <person name="Qiu Y.L."/>
            <person name="Tourlousse D.M."/>
            <person name="Matsuura N."/>
            <person name="Ohashi A."/>
            <person name="Sekiguchi Y."/>
        </authorList>
    </citation>
    <scope>NUCLEOTIDE SEQUENCE [LARGE SCALE GENOMIC DNA]</scope>
    <source>
        <strain evidence="6">NM-5</strain>
    </source>
</reference>
<dbReference type="InterPro" id="IPR039420">
    <property type="entry name" value="WalR-like"/>
</dbReference>
<dbReference type="GO" id="GO:0003677">
    <property type="term" value="F:DNA binding"/>
    <property type="evidence" value="ECO:0007669"/>
    <property type="project" value="UniProtKB-KW"/>
</dbReference>
<accession>A0A146GAE2</accession>
<feature type="modified residue" description="4-aspartylphosphate" evidence="2">
    <location>
        <position position="57"/>
    </location>
</feature>
<sequence length="236" mass="26315">MSTSLDLPRILMIDDEPDLPQIVENLLVDICTVEGYPTGELGIEAAARKIFPVAIVDLQIKSPQGSQVLQGIEIMESIRRSSPFTQIIILTANASMESAISAVNQGAFQYLVKPFLRAPLRKTISEALKAYEAALLADERLSLTNGHFQSFGLTPRLADIAEGILDGQTNEEIAKRLKIADRTVEKHVERLLAHFGIHSRFLLESKLIKMLRQLRKSDSWSFTRGEYQRSEPDGDV</sequence>
<dbReference type="InterPro" id="IPR016032">
    <property type="entry name" value="Sig_transdc_resp-reg_C-effctor"/>
</dbReference>
<dbReference type="PROSITE" id="PS50043">
    <property type="entry name" value="HTH_LUXR_2"/>
    <property type="match status" value="1"/>
</dbReference>
<dbReference type="Proteomes" id="UP000076023">
    <property type="component" value="Unassembled WGS sequence"/>
</dbReference>
<dbReference type="GO" id="GO:0006355">
    <property type="term" value="P:regulation of DNA-templated transcription"/>
    <property type="evidence" value="ECO:0007669"/>
    <property type="project" value="InterPro"/>
</dbReference>
<evidence type="ECO:0000256" key="1">
    <source>
        <dbReference type="ARBA" id="ARBA00023125"/>
    </source>
</evidence>
<dbReference type="InterPro" id="IPR000792">
    <property type="entry name" value="Tscrpt_reg_LuxR_C"/>
</dbReference>
<dbReference type="SUPFAM" id="SSF46894">
    <property type="entry name" value="C-terminal effector domain of the bipartite response regulators"/>
    <property type="match status" value="1"/>
</dbReference>
<dbReference type="SUPFAM" id="SSF52172">
    <property type="entry name" value="CheY-like"/>
    <property type="match status" value="1"/>
</dbReference>
<dbReference type="InterPro" id="IPR036388">
    <property type="entry name" value="WH-like_DNA-bd_sf"/>
</dbReference>
<dbReference type="SMART" id="SM00448">
    <property type="entry name" value="REC"/>
    <property type="match status" value="1"/>
</dbReference>
<name>A0A146GAE2_TERSA</name>
<dbReference type="RefSeq" id="WP_075080051.1">
    <property type="nucleotide sequence ID" value="NZ_BDCO01000002.1"/>
</dbReference>
<dbReference type="Pfam" id="PF00072">
    <property type="entry name" value="Response_reg"/>
    <property type="match status" value="1"/>
</dbReference>
<evidence type="ECO:0000256" key="2">
    <source>
        <dbReference type="PROSITE-ProRule" id="PRU00169"/>
    </source>
</evidence>
<gene>
    <name evidence="5" type="ORF">TSACC_22845</name>
</gene>
<dbReference type="InterPro" id="IPR011006">
    <property type="entry name" value="CheY-like_superfamily"/>
</dbReference>